<keyword evidence="1" id="KW-0812">Transmembrane</keyword>
<keyword evidence="1" id="KW-1133">Transmembrane helix</keyword>
<evidence type="ECO:0000313" key="3">
    <source>
        <dbReference type="Proteomes" id="UP000071065"/>
    </source>
</evidence>
<dbReference type="Proteomes" id="UP000071065">
    <property type="component" value="Chromosome"/>
</dbReference>
<dbReference type="KEGG" id="emp:EZMO1_0111"/>
<evidence type="ECO:0000256" key="1">
    <source>
        <dbReference type="SAM" id="Phobius"/>
    </source>
</evidence>
<dbReference type="RefSeq" id="WP_145912422.1">
    <property type="nucleotide sequence ID" value="NZ_CP013251.1"/>
</dbReference>
<organism evidence="2 3">
    <name type="scientific">Endozoicomonas montiporae CL-33</name>
    <dbReference type="NCBI Taxonomy" id="570277"/>
    <lineage>
        <taxon>Bacteria</taxon>
        <taxon>Pseudomonadati</taxon>
        <taxon>Pseudomonadota</taxon>
        <taxon>Gammaproteobacteria</taxon>
        <taxon>Oceanospirillales</taxon>
        <taxon>Endozoicomonadaceae</taxon>
        <taxon>Endozoicomonas</taxon>
    </lineage>
</organism>
<gene>
    <name evidence="2" type="ORF">EZMO1_0111</name>
</gene>
<accession>A0A142B6K7</accession>
<reference evidence="2 3" key="1">
    <citation type="journal article" date="2016" name="Front. Microbiol.">
        <title>Genomic Insight into the Host-Endosymbiont Relationship of Endozoicomonas montiporae CL-33(T) with its Coral Host.</title>
        <authorList>
            <person name="Ding J.-Y."/>
            <person name="Shiu J.-H."/>
            <person name="Chen W.-M."/>
            <person name="Chiang Y.-R."/>
            <person name="Tang S.-L."/>
        </authorList>
    </citation>
    <scope>NUCLEOTIDE SEQUENCE [LARGE SCALE GENOMIC DNA]</scope>
    <source>
        <strain evidence="2 3">CL-33</strain>
    </source>
</reference>
<proteinExistence type="predicted"/>
<keyword evidence="1" id="KW-0472">Membrane</keyword>
<protein>
    <submittedName>
        <fullName evidence="2">Uncharacterized protein</fullName>
    </submittedName>
</protein>
<dbReference type="STRING" id="570277.EZMO1_0111"/>
<dbReference type="PATRIC" id="fig|570277.3.peg.114"/>
<dbReference type="OrthoDB" id="6198101at2"/>
<sequence>MRWEFPVKSPAGFHIKLPAFALIPDAYGVAGALRCPRELFKVGRQVMRMLLSAFLKLAAIASLGYWWLWLFLGTAYHYLIQHDSLWSSMQSGAGMTLVIFVVGMMSVQLSEVLAPIEEYTD</sequence>
<dbReference type="AlphaFoldDB" id="A0A142B6K7"/>
<dbReference type="EMBL" id="CP013251">
    <property type="protein sequence ID" value="AMO54383.1"/>
    <property type="molecule type" value="Genomic_DNA"/>
</dbReference>
<feature type="transmembrane region" description="Helical" evidence="1">
    <location>
        <begin position="89"/>
        <end position="107"/>
    </location>
</feature>
<feature type="transmembrane region" description="Helical" evidence="1">
    <location>
        <begin position="49"/>
        <end position="69"/>
    </location>
</feature>
<evidence type="ECO:0000313" key="2">
    <source>
        <dbReference type="EMBL" id="AMO54383.1"/>
    </source>
</evidence>
<name>A0A142B6K7_9GAMM</name>